<dbReference type="AlphaFoldDB" id="A0AAU2ADD3"/>
<dbReference type="PANTHER" id="PTHR33705:SF2">
    <property type="entry name" value="PHOSPHOCARRIER PROTEIN NPR"/>
    <property type="match status" value="1"/>
</dbReference>
<dbReference type="CDD" id="cd00367">
    <property type="entry name" value="PTS-HPr_like"/>
    <property type="match status" value="1"/>
</dbReference>
<comment type="subcellular location">
    <subcellularLocation>
        <location evidence="2">Cytoplasm</location>
    </subcellularLocation>
</comment>
<dbReference type="Pfam" id="PF00381">
    <property type="entry name" value="PTS-HPr"/>
    <property type="match status" value="1"/>
</dbReference>
<dbReference type="InterPro" id="IPR050399">
    <property type="entry name" value="HPr"/>
</dbReference>
<keyword evidence="4" id="KW-0963">Cytoplasm</keyword>
<dbReference type="Gene3D" id="3.30.1340.10">
    <property type="entry name" value="HPr-like"/>
    <property type="match status" value="1"/>
</dbReference>
<evidence type="ECO:0000256" key="3">
    <source>
        <dbReference type="ARBA" id="ARBA00020422"/>
    </source>
</evidence>
<dbReference type="PANTHER" id="PTHR33705">
    <property type="entry name" value="PHOSPHOCARRIER PROTEIN HPR"/>
    <property type="match status" value="1"/>
</dbReference>
<dbReference type="SUPFAM" id="SSF55594">
    <property type="entry name" value="HPr-like"/>
    <property type="match status" value="1"/>
</dbReference>
<dbReference type="PROSITE" id="PS51350">
    <property type="entry name" value="PTS_HPR_DOM"/>
    <property type="match status" value="1"/>
</dbReference>
<protein>
    <recommendedName>
        <fullName evidence="3">Phosphocarrier protein HPr</fullName>
    </recommendedName>
</protein>
<evidence type="ECO:0000259" key="6">
    <source>
        <dbReference type="PROSITE" id="PS51350"/>
    </source>
</evidence>
<evidence type="ECO:0000256" key="5">
    <source>
        <dbReference type="ARBA" id="ARBA00022683"/>
    </source>
</evidence>
<keyword evidence="5" id="KW-0598">Phosphotransferase system</keyword>
<dbReference type="InterPro" id="IPR000032">
    <property type="entry name" value="HPr-like"/>
</dbReference>
<dbReference type="PROSITE" id="PS51257">
    <property type="entry name" value="PROKAR_LIPOPROTEIN"/>
    <property type="match status" value="1"/>
</dbReference>
<evidence type="ECO:0000256" key="2">
    <source>
        <dbReference type="ARBA" id="ARBA00004496"/>
    </source>
</evidence>
<dbReference type="PRINTS" id="PR00107">
    <property type="entry name" value="PHOSPHOCPHPR"/>
</dbReference>
<evidence type="ECO:0000256" key="4">
    <source>
        <dbReference type="ARBA" id="ARBA00022490"/>
    </source>
</evidence>
<name>A0AAU2ADD3_9ACTN</name>
<dbReference type="InterPro" id="IPR035895">
    <property type="entry name" value="HPr-like_sf"/>
</dbReference>
<dbReference type="GO" id="GO:0009401">
    <property type="term" value="P:phosphoenolpyruvate-dependent sugar phosphotransferase system"/>
    <property type="evidence" value="ECO:0007669"/>
    <property type="project" value="UniProtKB-KW"/>
</dbReference>
<dbReference type="PROSITE" id="PS00369">
    <property type="entry name" value="PTS_HPR_HIS"/>
    <property type="match status" value="1"/>
</dbReference>
<reference evidence="7" key="1">
    <citation type="submission" date="2022-10" db="EMBL/GenBank/DDBJ databases">
        <title>The complete genomes of actinobacterial strains from the NBC collection.</title>
        <authorList>
            <person name="Joergensen T.S."/>
            <person name="Alvarez Arevalo M."/>
            <person name="Sterndorff E.B."/>
            <person name="Faurdal D."/>
            <person name="Vuksanovic O."/>
            <person name="Mourched A.-S."/>
            <person name="Charusanti P."/>
            <person name="Shaw S."/>
            <person name="Blin K."/>
            <person name="Weber T."/>
        </authorList>
    </citation>
    <scope>NUCLEOTIDE SEQUENCE</scope>
    <source>
        <strain evidence="7">NBC_00093</strain>
    </source>
</reference>
<feature type="domain" description="HPr" evidence="6">
    <location>
        <begin position="1"/>
        <end position="88"/>
    </location>
</feature>
<evidence type="ECO:0000256" key="1">
    <source>
        <dbReference type="ARBA" id="ARBA00003681"/>
    </source>
</evidence>
<dbReference type="InterPro" id="IPR001020">
    <property type="entry name" value="PTS_HPr_His_P_site"/>
</dbReference>
<dbReference type="NCBIfam" id="TIGR01003">
    <property type="entry name" value="PTS_HPr_family"/>
    <property type="match status" value="1"/>
</dbReference>
<gene>
    <name evidence="7" type="ORF">OHA22_43620</name>
</gene>
<evidence type="ECO:0000313" key="7">
    <source>
        <dbReference type="EMBL" id="WTT21939.1"/>
    </source>
</evidence>
<sequence length="91" mass="9098">MPERRVTIGSASGLHARPAVLFTQAAAACAADVKVTKGDRTVNAASVLGVMSLAVGQGDEVLLSAEGPDADRALDELVGLLASDLDAAPQG</sequence>
<organism evidence="7">
    <name type="scientific">Streptomyces sp. NBC_00093</name>
    <dbReference type="NCBI Taxonomy" id="2975649"/>
    <lineage>
        <taxon>Bacteria</taxon>
        <taxon>Bacillati</taxon>
        <taxon>Actinomycetota</taxon>
        <taxon>Actinomycetes</taxon>
        <taxon>Kitasatosporales</taxon>
        <taxon>Streptomycetaceae</taxon>
        <taxon>Streptomyces</taxon>
    </lineage>
</organism>
<proteinExistence type="predicted"/>
<comment type="function">
    <text evidence="1">General (non sugar-specific) component of the phosphoenolpyruvate-dependent sugar phosphotransferase system (sugar PTS). This major carbohydrate active-transport system catalyzes the phosphorylation of incoming sugar substrates concomitantly with their translocation across the cell membrane. The phosphoryl group from phosphoenolpyruvate (PEP) is transferred to the phosphoryl carrier protein HPr by enzyme I. Phospho-HPr then transfers it to the PTS EIIA domain.</text>
</comment>
<dbReference type="GO" id="GO:0005737">
    <property type="term" value="C:cytoplasm"/>
    <property type="evidence" value="ECO:0007669"/>
    <property type="project" value="UniProtKB-SubCell"/>
</dbReference>
<accession>A0AAU2ADD3</accession>
<dbReference type="EMBL" id="CP108222">
    <property type="protein sequence ID" value="WTT21939.1"/>
    <property type="molecule type" value="Genomic_DNA"/>
</dbReference>